<gene>
    <name evidence="1" type="ORF">H5410_015327</name>
</gene>
<sequence length="69" mass="7877">MFDFDVKCRKDGNPSDLAPIFFETRKKDNKLVEPEAQLEEMVQVDPSLPTTEIVEKCYGPQTHSHLPSV</sequence>
<dbReference type="EMBL" id="JACXVP010000003">
    <property type="protein sequence ID" value="KAG5615503.1"/>
    <property type="molecule type" value="Genomic_DNA"/>
</dbReference>
<organism evidence="1 2">
    <name type="scientific">Solanum commersonii</name>
    <name type="common">Commerson's wild potato</name>
    <name type="synonym">Commerson's nightshade</name>
    <dbReference type="NCBI Taxonomy" id="4109"/>
    <lineage>
        <taxon>Eukaryota</taxon>
        <taxon>Viridiplantae</taxon>
        <taxon>Streptophyta</taxon>
        <taxon>Embryophyta</taxon>
        <taxon>Tracheophyta</taxon>
        <taxon>Spermatophyta</taxon>
        <taxon>Magnoliopsida</taxon>
        <taxon>eudicotyledons</taxon>
        <taxon>Gunneridae</taxon>
        <taxon>Pentapetalae</taxon>
        <taxon>asterids</taxon>
        <taxon>lamiids</taxon>
        <taxon>Solanales</taxon>
        <taxon>Solanaceae</taxon>
        <taxon>Solanoideae</taxon>
        <taxon>Solaneae</taxon>
        <taxon>Solanum</taxon>
    </lineage>
</organism>
<dbReference type="Proteomes" id="UP000824120">
    <property type="component" value="Chromosome 3"/>
</dbReference>
<keyword evidence="2" id="KW-1185">Reference proteome</keyword>
<evidence type="ECO:0000313" key="1">
    <source>
        <dbReference type="EMBL" id="KAG5615503.1"/>
    </source>
</evidence>
<comment type="caution">
    <text evidence="1">The sequence shown here is derived from an EMBL/GenBank/DDBJ whole genome shotgun (WGS) entry which is preliminary data.</text>
</comment>
<name>A0A9J5ZU51_SOLCO</name>
<dbReference type="OrthoDB" id="1300189at2759"/>
<accession>A0A9J5ZU51</accession>
<proteinExistence type="predicted"/>
<protein>
    <submittedName>
        <fullName evidence="1">Uncharacterized protein</fullName>
    </submittedName>
</protein>
<evidence type="ECO:0000313" key="2">
    <source>
        <dbReference type="Proteomes" id="UP000824120"/>
    </source>
</evidence>
<reference evidence="1 2" key="1">
    <citation type="submission" date="2020-09" db="EMBL/GenBank/DDBJ databases">
        <title>De no assembly of potato wild relative species, Solanum commersonii.</title>
        <authorList>
            <person name="Cho K."/>
        </authorList>
    </citation>
    <scope>NUCLEOTIDE SEQUENCE [LARGE SCALE GENOMIC DNA]</scope>
    <source>
        <strain evidence="1">LZ3.2</strain>
        <tissue evidence="1">Leaf</tissue>
    </source>
</reference>
<dbReference type="AlphaFoldDB" id="A0A9J5ZU51"/>